<keyword evidence="4" id="KW-1185">Reference proteome</keyword>
<dbReference type="Pfam" id="PF23112">
    <property type="entry name" value="PUB62-63_C"/>
    <property type="match status" value="1"/>
</dbReference>
<sequence>MWLCGFLLPGDYGEEQALKAVEQENAAYYSQQFKAMEAGFVSRDEESSLVAAENGVIKLAALVGWEAVGTTQCLNGWYVLVKTLDNAESVKLRYRSLAKATEDPSAKATPSKMISSWL</sequence>
<dbReference type="AlphaFoldDB" id="A0A8X7QIH9"/>
<accession>A0A8X7QIH9</accession>
<proteinExistence type="predicted"/>
<protein>
    <recommendedName>
        <fullName evidence="2">PUB 62/63 C-terminal domain-containing protein</fullName>
    </recommendedName>
</protein>
<evidence type="ECO:0000259" key="2">
    <source>
        <dbReference type="Pfam" id="PF23112"/>
    </source>
</evidence>
<reference evidence="3 4" key="1">
    <citation type="submission" date="2020-02" db="EMBL/GenBank/DDBJ databases">
        <authorList>
            <person name="Ma Q."/>
            <person name="Huang Y."/>
            <person name="Song X."/>
            <person name="Pei D."/>
        </authorList>
    </citation>
    <scope>NUCLEOTIDE SEQUENCE [LARGE SCALE GENOMIC DNA]</scope>
    <source>
        <strain evidence="3">Sxm20200214</strain>
        <tissue evidence="3">Leaf</tissue>
    </source>
</reference>
<dbReference type="EMBL" id="JAAMPC010000013">
    <property type="protein sequence ID" value="KAG2270920.1"/>
    <property type="molecule type" value="Genomic_DNA"/>
</dbReference>
<dbReference type="PANTHER" id="PTHR33644">
    <property type="entry name" value="U-BOX DOMAIN-CONTAINING PROTEIN 62-RELATED"/>
    <property type="match status" value="1"/>
</dbReference>
<dbReference type="InterPro" id="IPR057649">
    <property type="entry name" value="PUB62-63_C"/>
</dbReference>
<evidence type="ECO:0000313" key="4">
    <source>
        <dbReference type="Proteomes" id="UP000886595"/>
    </source>
</evidence>
<feature type="domain" description="PUB 62/63 C-terminal" evidence="2">
    <location>
        <begin position="62"/>
        <end position="99"/>
    </location>
</feature>
<name>A0A8X7QIH9_BRACI</name>
<gene>
    <name evidence="3" type="ORF">Bca52824_065475</name>
</gene>
<dbReference type="PANTHER" id="PTHR33644:SF5">
    <property type="entry name" value="U-BOX DOMAIN-CONTAINING PROTEIN 62"/>
    <property type="match status" value="1"/>
</dbReference>
<organism evidence="3 4">
    <name type="scientific">Brassica carinata</name>
    <name type="common">Ethiopian mustard</name>
    <name type="synonym">Abyssinian cabbage</name>
    <dbReference type="NCBI Taxonomy" id="52824"/>
    <lineage>
        <taxon>Eukaryota</taxon>
        <taxon>Viridiplantae</taxon>
        <taxon>Streptophyta</taxon>
        <taxon>Embryophyta</taxon>
        <taxon>Tracheophyta</taxon>
        <taxon>Spermatophyta</taxon>
        <taxon>Magnoliopsida</taxon>
        <taxon>eudicotyledons</taxon>
        <taxon>Gunneridae</taxon>
        <taxon>Pentapetalae</taxon>
        <taxon>rosids</taxon>
        <taxon>malvids</taxon>
        <taxon>Brassicales</taxon>
        <taxon>Brassicaceae</taxon>
        <taxon>Brassiceae</taxon>
        <taxon>Brassica</taxon>
    </lineage>
</organism>
<dbReference type="OrthoDB" id="511285at2759"/>
<comment type="caution">
    <text evidence="3">The sequence shown here is derived from an EMBL/GenBank/DDBJ whole genome shotgun (WGS) entry which is preliminary data.</text>
</comment>
<evidence type="ECO:0000256" key="1">
    <source>
        <dbReference type="SAM" id="MobiDB-lite"/>
    </source>
</evidence>
<feature type="region of interest" description="Disordered" evidence="1">
    <location>
        <begin position="98"/>
        <end position="118"/>
    </location>
</feature>
<evidence type="ECO:0000313" key="3">
    <source>
        <dbReference type="EMBL" id="KAG2270920.1"/>
    </source>
</evidence>
<dbReference type="Proteomes" id="UP000886595">
    <property type="component" value="Unassembled WGS sequence"/>
</dbReference>